<evidence type="ECO:0000256" key="4">
    <source>
        <dbReference type="ARBA" id="ARBA00023157"/>
    </source>
</evidence>
<evidence type="ECO:0000259" key="9">
    <source>
        <dbReference type="SMART" id="SM00768"/>
    </source>
</evidence>
<dbReference type="Pfam" id="PF07983">
    <property type="entry name" value="X8"/>
    <property type="match status" value="1"/>
</dbReference>
<dbReference type="SMART" id="SM00768">
    <property type="entry name" value="X8"/>
    <property type="match status" value="1"/>
</dbReference>
<keyword evidence="2" id="KW-0732">Signal</keyword>
<dbReference type="Gene3D" id="3.20.20.80">
    <property type="entry name" value="Glycosidases"/>
    <property type="match status" value="1"/>
</dbReference>
<keyword evidence="11" id="KW-1185">Reference proteome</keyword>
<dbReference type="InterPro" id="IPR017853">
    <property type="entry name" value="GH"/>
</dbReference>
<evidence type="ECO:0000313" key="11">
    <source>
        <dbReference type="Proteomes" id="UP001497444"/>
    </source>
</evidence>
<evidence type="ECO:0000256" key="6">
    <source>
        <dbReference type="RuleBase" id="RU004335"/>
    </source>
</evidence>
<dbReference type="PANTHER" id="PTHR32227">
    <property type="entry name" value="GLUCAN ENDO-1,3-BETA-GLUCOSIDASE BG1-RELATED-RELATED"/>
    <property type="match status" value="1"/>
</dbReference>
<dbReference type="PROSITE" id="PS00587">
    <property type="entry name" value="GLYCOSYL_HYDROL_F17"/>
    <property type="match status" value="1"/>
</dbReference>
<feature type="region of interest" description="Disordered" evidence="8">
    <location>
        <begin position="380"/>
        <end position="402"/>
    </location>
</feature>
<protein>
    <recommendedName>
        <fullName evidence="9">X8 domain-containing protein</fullName>
    </recommendedName>
</protein>
<keyword evidence="4" id="KW-1015">Disulfide bond</keyword>
<dbReference type="EMBL" id="OZ020110">
    <property type="protein sequence ID" value="CAK9263214.1"/>
    <property type="molecule type" value="Genomic_DNA"/>
</dbReference>
<feature type="domain" description="X8" evidence="9">
    <location>
        <begin position="406"/>
        <end position="491"/>
    </location>
</feature>
<keyword evidence="3 7" id="KW-0378">Hydrolase</keyword>
<evidence type="ECO:0000256" key="7">
    <source>
        <dbReference type="RuleBase" id="RU004336"/>
    </source>
</evidence>
<evidence type="ECO:0000256" key="3">
    <source>
        <dbReference type="ARBA" id="ARBA00022801"/>
    </source>
</evidence>
<dbReference type="SUPFAM" id="SSF51445">
    <property type="entry name" value="(Trans)glycosidases"/>
    <property type="match status" value="1"/>
</dbReference>
<evidence type="ECO:0000313" key="10">
    <source>
        <dbReference type="EMBL" id="CAK9263214.1"/>
    </source>
</evidence>
<keyword evidence="5 7" id="KW-0326">Glycosidase</keyword>
<reference evidence="10" key="1">
    <citation type="submission" date="2024-02" db="EMBL/GenBank/DDBJ databases">
        <authorList>
            <consortium name="ELIXIR-Norway"/>
            <consortium name="Elixir Norway"/>
        </authorList>
    </citation>
    <scope>NUCLEOTIDE SEQUENCE</scope>
</reference>
<dbReference type="Pfam" id="PF00332">
    <property type="entry name" value="Glyco_hydro_17"/>
    <property type="match status" value="1"/>
</dbReference>
<dbReference type="Gene3D" id="1.20.58.1040">
    <property type="match status" value="1"/>
</dbReference>
<dbReference type="InterPro" id="IPR044965">
    <property type="entry name" value="Glyco_hydro_17_plant"/>
</dbReference>
<dbReference type="Proteomes" id="UP001497444">
    <property type="component" value="Chromosome 15"/>
</dbReference>
<dbReference type="InterPro" id="IPR000490">
    <property type="entry name" value="Glyco_hydro_17"/>
</dbReference>
<sequence length="530" mass="55916">MVINLGVTTNFFFFSFAGSSSSYAPEPKTIGINYGTVADNLLPPAQAVQLITSMKIGRVKIFDTQPAVLNALANTGIEVVLGLPNDAISAVALHAAAGEQWVVQNLVPYYPATKIVTILVGNELFSDPSLQSSWVQLLPAIQNIQLALVTRGWTNAIKISTAVALDVLATSYPPSTGSFRADIAVPVLQPLLNFLSSTSSYLFVNVYPFFAYSADPGQISLSYATFGSPTLTVLDSGFTYTNLLDAQLDAVNAAIAKLGFANNVRVAIGETGWPTLGDPDQVGATIQNAENYNQRLVNKILSTVSVGSPARPGIFIPTFIFSLFNEDLKPGPTTERNWGLLYPNGTQVYPIDLTGTLAVSHFTPTGNGSSSPPAVVVPPPIPVANPSPPSTPPPSPPSPVAATGSTWCVAESAAKKSVLMTALNYACGSGGADCVPIQPGQVCFQPNTLVSHASWAFNSYWQTYKGGGGSCSFGGAAILTTVDPSYGSCTFPLKDPSSSSSPTSIAFVCSLATRLLEPYIYIYIYIYMNF</sequence>
<name>A0ABP0W8T2_9BRYO</name>
<gene>
    <name evidence="10" type="ORF">CSSPJE1EN1_LOCUS8692</name>
</gene>
<comment type="similarity">
    <text evidence="1 6">Belongs to the glycosyl hydrolase 17 family.</text>
</comment>
<evidence type="ECO:0000256" key="8">
    <source>
        <dbReference type="SAM" id="MobiDB-lite"/>
    </source>
</evidence>
<evidence type="ECO:0000256" key="5">
    <source>
        <dbReference type="ARBA" id="ARBA00023295"/>
    </source>
</evidence>
<dbReference type="InterPro" id="IPR012946">
    <property type="entry name" value="X8"/>
</dbReference>
<organism evidence="10 11">
    <name type="scientific">Sphagnum jensenii</name>
    <dbReference type="NCBI Taxonomy" id="128206"/>
    <lineage>
        <taxon>Eukaryota</taxon>
        <taxon>Viridiplantae</taxon>
        <taxon>Streptophyta</taxon>
        <taxon>Embryophyta</taxon>
        <taxon>Bryophyta</taxon>
        <taxon>Sphagnophytina</taxon>
        <taxon>Sphagnopsida</taxon>
        <taxon>Sphagnales</taxon>
        <taxon>Sphagnaceae</taxon>
        <taxon>Sphagnum</taxon>
    </lineage>
</organism>
<evidence type="ECO:0000256" key="1">
    <source>
        <dbReference type="ARBA" id="ARBA00008773"/>
    </source>
</evidence>
<evidence type="ECO:0000256" key="2">
    <source>
        <dbReference type="ARBA" id="ARBA00022729"/>
    </source>
</evidence>
<accession>A0ABP0W8T2</accession>
<feature type="compositionally biased region" description="Pro residues" evidence="8">
    <location>
        <begin position="380"/>
        <end position="399"/>
    </location>
</feature>
<proteinExistence type="inferred from homology"/>